<name>A0AAV7TYD5_PLEWA</name>
<gene>
    <name evidence="1" type="ORF">NDU88_006856</name>
</gene>
<organism evidence="1 2">
    <name type="scientific">Pleurodeles waltl</name>
    <name type="common">Iberian ribbed newt</name>
    <dbReference type="NCBI Taxonomy" id="8319"/>
    <lineage>
        <taxon>Eukaryota</taxon>
        <taxon>Metazoa</taxon>
        <taxon>Chordata</taxon>
        <taxon>Craniata</taxon>
        <taxon>Vertebrata</taxon>
        <taxon>Euteleostomi</taxon>
        <taxon>Amphibia</taxon>
        <taxon>Batrachia</taxon>
        <taxon>Caudata</taxon>
        <taxon>Salamandroidea</taxon>
        <taxon>Salamandridae</taxon>
        <taxon>Pleurodelinae</taxon>
        <taxon>Pleurodeles</taxon>
    </lineage>
</organism>
<accession>A0AAV7TYD5</accession>
<evidence type="ECO:0000313" key="1">
    <source>
        <dbReference type="EMBL" id="KAJ1181653.1"/>
    </source>
</evidence>
<dbReference type="EMBL" id="JANPWB010000006">
    <property type="protein sequence ID" value="KAJ1181653.1"/>
    <property type="molecule type" value="Genomic_DNA"/>
</dbReference>
<sequence>MRNSAVPQCRAQVELRTEEDELRDLQYMASLTTIIPRALEMATVCLNTFLTVAAEKVVVKLSWRKYDQGKKAGPLLAA</sequence>
<comment type="caution">
    <text evidence="1">The sequence shown here is derived from an EMBL/GenBank/DDBJ whole genome shotgun (WGS) entry which is preliminary data.</text>
</comment>
<reference evidence="1" key="1">
    <citation type="journal article" date="2022" name="bioRxiv">
        <title>Sequencing and chromosome-scale assembly of the giantPleurodeles waltlgenome.</title>
        <authorList>
            <person name="Brown T."/>
            <person name="Elewa A."/>
            <person name="Iarovenko S."/>
            <person name="Subramanian E."/>
            <person name="Araus A.J."/>
            <person name="Petzold A."/>
            <person name="Susuki M."/>
            <person name="Suzuki K.-i.T."/>
            <person name="Hayashi T."/>
            <person name="Toyoda A."/>
            <person name="Oliveira C."/>
            <person name="Osipova E."/>
            <person name="Leigh N.D."/>
            <person name="Simon A."/>
            <person name="Yun M.H."/>
        </authorList>
    </citation>
    <scope>NUCLEOTIDE SEQUENCE</scope>
    <source>
        <strain evidence="1">20211129_DDA</strain>
        <tissue evidence="1">Liver</tissue>
    </source>
</reference>
<protein>
    <submittedName>
        <fullName evidence="1">Uncharacterized protein</fullName>
    </submittedName>
</protein>
<dbReference type="Proteomes" id="UP001066276">
    <property type="component" value="Chromosome 3_2"/>
</dbReference>
<keyword evidence="2" id="KW-1185">Reference proteome</keyword>
<proteinExistence type="predicted"/>
<evidence type="ECO:0000313" key="2">
    <source>
        <dbReference type="Proteomes" id="UP001066276"/>
    </source>
</evidence>
<dbReference type="AlphaFoldDB" id="A0AAV7TYD5"/>